<reference evidence="2 3" key="1">
    <citation type="journal article" date="2019" name="Emerg. Microbes Infect.">
        <title>Comprehensive subspecies identification of 175 nontuberculous mycobacteria species based on 7547 genomic profiles.</title>
        <authorList>
            <person name="Matsumoto Y."/>
            <person name="Kinjo T."/>
            <person name="Motooka D."/>
            <person name="Nabeya D."/>
            <person name="Jung N."/>
            <person name="Uechi K."/>
            <person name="Horii T."/>
            <person name="Iida T."/>
            <person name="Fujita J."/>
            <person name="Nakamura S."/>
        </authorList>
    </citation>
    <scope>NUCLEOTIDE SEQUENCE [LARGE SCALE GENOMIC DNA]</scope>
    <source>
        <strain evidence="2 3">JCM 18113</strain>
    </source>
</reference>
<evidence type="ECO:0000256" key="1">
    <source>
        <dbReference type="SAM" id="MobiDB-lite"/>
    </source>
</evidence>
<dbReference type="EMBL" id="AP022590">
    <property type="protein sequence ID" value="BBY36741.1"/>
    <property type="molecule type" value="Genomic_DNA"/>
</dbReference>
<organism evidence="2 3">
    <name type="scientific">Mycobacterium mantenii</name>
    <dbReference type="NCBI Taxonomy" id="560555"/>
    <lineage>
        <taxon>Bacteria</taxon>
        <taxon>Bacillati</taxon>
        <taxon>Actinomycetota</taxon>
        <taxon>Actinomycetes</taxon>
        <taxon>Mycobacteriales</taxon>
        <taxon>Mycobacteriaceae</taxon>
        <taxon>Mycobacterium</taxon>
        <taxon>Mycobacterium avium complex (MAC)</taxon>
    </lineage>
</organism>
<keyword evidence="3" id="KW-1185">Reference proteome</keyword>
<gene>
    <name evidence="2" type="ORF">MMAN_08750</name>
</gene>
<sequence>MWPSNRHSSGKVRLEEADIVAPSSNQSEGRQAQAALTMVANTAMAHGSSNLPGARLGAVPAPTPPARGLRAGSRVGMHMMLVTLRRGSGSGSQIAAGAFTRADIHEKRRNAMPSAWAARN</sequence>
<feature type="region of interest" description="Disordered" evidence="1">
    <location>
        <begin position="1"/>
        <end position="32"/>
    </location>
</feature>
<proteinExistence type="predicted"/>
<protein>
    <submittedName>
        <fullName evidence="2">Uncharacterized protein</fullName>
    </submittedName>
</protein>
<dbReference type="Proteomes" id="UP000465812">
    <property type="component" value="Chromosome"/>
</dbReference>
<evidence type="ECO:0000313" key="2">
    <source>
        <dbReference type="EMBL" id="BBY36741.1"/>
    </source>
</evidence>
<name>A0ABM7JML9_MYCNT</name>
<accession>A0ABM7JML9</accession>
<evidence type="ECO:0000313" key="3">
    <source>
        <dbReference type="Proteomes" id="UP000465812"/>
    </source>
</evidence>